<evidence type="ECO:0000313" key="1">
    <source>
        <dbReference type="EMBL" id="MPQ43055.1"/>
    </source>
</evidence>
<protein>
    <recommendedName>
        <fullName evidence="3">Glycosyltransferase</fullName>
    </recommendedName>
</protein>
<name>A0A6I1MI62_9CLOT</name>
<proteinExistence type="predicted"/>
<dbReference type="AlphaFoldDB" id="A0A6I1MI62"/>
<reference evidence="1 2" key="1">
    <citation type="submission" date="2019-10" db="EMBL/GenBank/DDBJ databases">
        <title>The Genome Sequence of Clostridium tarantellae Isolated from Fish Brain.</title>
        <authorList>
            <person name="Bano L."/>
            <person name="Kiel M."/>
            <person name="Sales G."/>
            <person name="Doxey A.C."/>
            <person name="Mansfield M.J."/>
            <person name="Schiavone M."/>
            <person name="Rossetto O."/>
            <person name="Pirazzini M."/>
            <person name="Dobrindt U."/>
            <person name="Montecucco C."/>
        </authorList>
    </citation>
    <scope>NUCLEOTIDE SEQUENCE [LARGE SCALE GENOMIC DNA]</scope>
    <source>
        <strain evidence="1 2">DSM 3997</strain>
    </source>
</reference>
<evidence type="ECO:0000313" key="2">
    <source>
        <dbReference type="Proteomes" id="UP000430345"/>
    </source>
</evidence>
<gene>
    <name evidence="1" type="ORF">GBZ86_04685</name>
</gene>
<dbReference type="Proteomes" id="UP000430345">
    <property type="component" value="Unassembled WGS sequence"/>
</dbReference>
<organism evidence="1 2">
    <name type="scientific">Clostridium tarantellae</name>
    <dbReference type="NCBI Taxonomy" id="39493"/>
    <lineage>
        <taxon>Bacteria</taxon>
        <taxon>Bacillati</taxon>
        <taxon>Bacillota</taxon>
        <taxon>Clostridia</taxon>
        <taxon>Eubacteriales</taxon>
        <taxon>Clostridiaceae</taxon>
        <taxon>Clostridium</taxon>
    </lineage>
</organism>
<dbReference type="EMBL" id="WHJC01000037">
    <property type="protein sequence ID" value="MPQ43055.1"/>
    <property type="molecule type" value="Genomic_DNA"/>
</dbReference>
<dbReference type="RefSeq" id="WP_207707421.1">
    <property type="nucleotide sequence ID" value="NZ_WHJC01000037.1"/>
</dbReference>
<evidence type="ECO:0008006" key="3">
    <source>
        <dbReference type="Google" id="ProtNLM"/>
    </source>
</evidence>
<keyword evidence="2" id="KW-1185">Reference proteome</keyword>
<accession>A0A6I1MI62</accession>
<sequence length="111" mass="13139">MINKDEEVINVLHCLNNLANGGIETLCLNINKNIDKNKYKFHYFMTIGNNFYYKSKMEDLGGKVLCYKNKNALIFFCKVIPKRVRHIYEIIKILKKEKYYAIHIHNCSDMS</sequence>
<feature type="non-terminal residue" evidence="1">
    <location>
        <position position="111"/>
    </location>
</feature>
<comment type="caution">
    <text evidence="1">The sequence shown here is derived from an EMBL/GenBank/DDBJ whole genome shotgun (WGS) entry which is preliminary data.</text>
</comment>